<evidence type="ECO:0000313" key="3">
    <source>
        <dbReference type="Proteomes" id="UP001341840"/>
    </source>
</evidence>
<keyword evidence="1" id="KW-0472">Membrane</keyword>
<accession>A0ABU6Y4S3</accession>
<dbReference type="Proteomes" id="UP001341840">
    <property type="component" value="Unassembled WGS sequence"/>
</dbReference>
<feature type="transmembrane region" description="Helical" evidence="1">
    <location>
        <begin position="12"/>
        <end position="33"/>
    </location>
</feature>
<name>A0ABU6Y4S3_9FABA</name>
<keyword evidence="1" id="KW-1133">Transmembrane helix</keyword>
<proteinExistence type="predicted"/>
<feature type="transmembrane region" description="Helical" evidence="1">
    <location>
        <begin position="53"/>
        <end position="71"/>
    </location>
</feature>
<protein>
    <recommendedName>
        <fullName evidence="4">Transmembrane protein</fullName>
    </recommendedName>
</protein>
<evidence type="ECO:0000313" key="2">
    <source>
        <dbReference type="EMBL" id="MED6205452.1"/>
    </source>
</evidence>
<dbReference type="EMBL" id="JASCZI010241708">
    <property type="protein sequence ID" value="MED6205452.1"/>
    <property type="molecule type" value="Genomic_DNA"/>
</dbReference>
<keyword evidence="1" id="KW-0812">Transmembrane</keyword>
<comment type="caution">
    <text evidence="2">The sequence shown here is derived from an EMBL/GenBank/DDBJ whole genome shotgun (WGS) entry which is preliminary data.</text>
</comment>
<reference evidence="2 3" key="1">
    <citation type="journal article" date="2023" name="Plants (Basel)">
        <title>Bridging the Gap: Combining Genomics and Transcriptomics Approaches to Understand Stylosanthes scabra, an Orphan Legume from the Brazilian Caatinga.</title>
        <authorList>
            <person name="Ferreira-Neto J.R.C."/>
            <person name="da Silva M.D."/>
            <person name="Binneck E."/>
            <person name="de Melo N.F."/>
            <person name="da Silva R.H."/>
            <person name="de Melo A.L.T.M."/>
            <person name="Pandolfi V."/>
            <person name="Bustamante F.O."/>
            <person name="Brasileiro-Vidal A.C."/>
            <person name="Benko-Iseppon A.M."/>
        </authorList>
    </citation>
    <scope>NUCLEOTIDE SEQUENCE [LARGE SCALE GENOMIC DNA]</scope>
    <source>
        <tissue evidence="2">Leaves</tissue>
    </source>
</reference>
<gene>
    <name evidence="2" type="ORF">PIB30_017876</name>
</gene>
<keyword evidence="3" id="KW-1185">Reference proteome</keyword>
<evidence type="ECO:0008006" key="4">
    <source>
        <dbReference type="Google" id="ProtNLM"/>
    </source>
</evidence>
<organism evidence="2 3">
    <name type="scientific">Stylosanthes scabra</name>
    <dbReference type="NCBI Taxonomy" id="79078"/>
    <lineage>
        <taxon>Eukaryota</taxon>
        <taxon>Viridiplantae</taxon>
        <taxon>Streptophyta</taxon>
        <taxon>Embryophyta</taxon>
        <taxon>Tracheophyta</taxon>
        <taxon>Spermatophyta</taxon>
        <taxon>Magnoliopsida</taxon>
        <taxon>eudicotyledons</taxon>
        <taxon>Gunneridae</taxon>
        <taxon>Pentapetalae</taxon>
        <taxon>rosids</taxon>
        <taxon>fabids</taxon>
        <taxon>Fabales</taxon>
        <taxon>Fabaceae</taxon>
        <taxon>Papilionoideae</taxon>
        <taxon>50 kb inversion clade</taxon>
        <taxon>dalbergioids sensu lato</taxon>
        <taxon>Dalbergieae</taxon>
        <taxon>Pterocarpus clade</taxon>
        <taxon>Stylosanthes</taxon>
    </lineage>
</organism>
<evidence type="ECO:0000256" key="1">
    <source>
        <dbReference type="SAM" id="Phobius"/>
    </source>
</evidence>
<sequence length="100" mass="11385">MEKCKMKSEVFLLFPFVLFLFFWGIFLLFSFFVVDGGSGGGDGGGSCNDHQPLTSVVASSFVFVFTLRVVVSYKWARAFRSMHFCTGNVDLWIRFIMLPF</sequence>